<dbReference type="EMBL" id="JBBNAG010000009">
    <property type="protein sequence ID" value="KAK9104754.1"/>
    <property type="molecule type" value="Genomic_DNA"/>
</dbReference>
<accession>A0AAP0FE75</accession>
<reference evidence="2 3" key="1">
    <citation type="submission" date="2024-01" db="EMBL/GenBank/DDBJ databases">
        <title>Genome assemblies of Stephania.</title>
        <authorList>
            <person name="Yang L."/>
        </authorList>
    </citation>
    <scope>NUCLEOTIDE SEQUENCE [LARGE SCALE GENOMIC DNA]</scope>
    <source>
        <strain evidence="2">JXDWG</strain>
        <tissue evidence="2">Leaf</tissue>
    </source>
</reference>
<evidence type="ECO:0000313" key="3">
    <source>
        <dbReference type="Proteomes" id="UP001419268"/>
    </source>
</evidence>
<name>A0AAP0FE75_9MAGN</name>
<keyword evidence="3" id="KW-1185">Reference proteome</keyword>
<sequence>MERERREKEGDMREGCRLELRRGRRRRGGMDGQRTSCSSRMSYAGSCERGGGWRTSGWRRLRGKAGGGAATGRRGSGSRDADAGGLVDSWTAAAACLRWRLRGEEMQRGGGGSAARTAVAAEAPKHGVDSGRRAARR</sequence>
<gene>
    <name evidence="2" type="ORF">Scep_021598</name>
</gene>
<proteinExistence type="predicted"/>
<protein>
    <submittedName>
        <fullName evidence="2">Uncharacterized protein</fullName>
    </submittedName>
</protein>
<comment type="caution">
    <text evidence="2">The sequence shown here is derived from an EMBL/GenBank/DDBJ whole genome shotgun (WGS) entry which is preliminary data.</text>
</comment>
<feature type="region of interest" description="Disordered" evidence="1">
    <location>
        <begin position="21"/>
        <end position="84"/>
    </location>
</feature>
<feature type="compositionally biased region" description="Basic and acidic residues" evidence="1">
    <location>
        <begin position="123"/>
        <end position="137"/>
    </location>
</feature>
<dbReference type="Proteomes" id="UP001419268">
    <property type="component" value="Unassembled WGS sequence"/>
</dbReference>
<evidence type="ECO:0000313" key="2">
    <source>
        <dbReference type="EMBL" id="KAK9104754.1"/>
    </source>
</evidence>
<evidence type="ECO:0000256" key="1">
    <source>
        <dbReference type="SAM" id="MobiDB-lite"/>
    </source>
</evidence>
<organism evidence="2 3">
    <name type="scientific">Stephania cephalantha</name>
    <dbReference type="NCBI Taxonomy" id="152367"/>
    <lineage>
        <taxon>Eukaryota</taxon>
        <taxon>Viridiplantae</taxon>
        <taxon>Streptophyta</taxon>
        <taxon>Embryophyta</taxon>
        <taxon>Tracheophyta</taxon>
        <taxon>Spermatophyta</taxon>
        <taxon>Magnoliopsida</taxon>
        <taxon>Ranunculales</taxon>
        <taxon>Menispermaceae</taxon>
        <taxon>Menispermoideae</taxon>
        <taxon>Cissampelideae</taxon>
        <taxon>Stephania</taxon>
    </lineage>
</organism>
<dbReference type="AlphaFoldDB" id="A0AAP0FE75"/>
<feature type="region of interest" description="Disordered" evidence="1">
    <location>
        <begin position="107"/>
        <end position="137"/>
    </location>
</feature>